<sequence>MLSGASGRVEGVETTTLRPPQHRVSRTARWYWAARAAFGWLVLIAVQVIWLVADGDDVALRLAALIATVIVAVTHVTVMPLWRYNVHRWETTPEAVYTQSGWFKQEWRIAPVSRIQTVDSARGPFEQLFRLANVTVTTASAAGPVRISGLDRETAQRLVDELTANAQATAGDAT</sequence>
<reference evidence="3 4" key="1">
    <citation type="submission" date="2021-01" db="EMBL/GenBank/DDBJ databases">
        <title>Whole genome shotgun sequence of Planotetraspora mira NBRC 15435.</title>
        <authorList>
            <person name="Komaki H."/>
            <person name="Tamura T."/>
        </authorList>
    </citation>
    <scope>NUCLEOTIDE SEQUENCE [LARGE SCALE GENOMIC DNA]</scope>
    <source>
        <strain evidence="3 4">NBRC 15435</strain>
    </source>
</reference>
<dbReference type="PANTHER" id="PTHR34473">
    <property type="entry name" value="UPF0699 TRANSMEMBRANE PROTEIN YDBS"/>
    <property type="match status" value="1"/>
</dbReference>
<proteinExistence type="predicted"/>
<dbReference type="Pfam" id="PF03703">
    <property type="entry name" value="bPH_2"/>
    <property type="match status" value="1"/>
</dbReference>
<evidence type="ECO:0000313" key="3">
    <source>
        <dbReference type="EMBL" id="GII31066.1"/>
    </source>
</evidence>
<evidence type="ECO:0000256" key="1">
    <source>
        <dbReference type="SAM" id="Phobius"/>
    </source>
</evidence>
<feature type="transmembrane region" description="Helical" evidence="1">
    <location>
        <begin position="32"/>
        <end position="53"/>
    </location>
</feature>
<organism evidence="3 4">
    <name type="scientific">Planotetraspora mira</name>
    <dbReference type="NCBI Taxonomy" id="58121"/>
    <lineage>
        <taxon>Bacteria</taxon>
        <taxon>Bacillati</taxon>
        <taxon>Actinomycetota</taxon>
        <taxon>Actinomycetes</taxon>
        <taxon>Streptosporangiales</taxon>
        <taxon>Streptosporangiaceae</taxon>
        <taxon>Planotetraspora</taxon>
    </lineage>
</organism>
<feature type="domain" description="YdbS-like PH" evidence="2">
    <location>
        <begin position="87"/>
        <end position="161"/>
    </location>
</feature>
<gene>
    <name evidence="3" type="ORF">Pmi06nite_45080</name>
</gene>
<keyword evidence="1" id="KW-0472">Membrane</keyword>
<dbReference type="InterPro" id="IPR005182">
    <property type="entry name" value="YdbS-like_PH"/>
</dbReference>
<evidence type="ECO:0000313" key="4">
    <source>
        <dbReference type="Proteomes" id="UP000650628"/>
    </source>
</evidence>
<dbReference type="PANTHER" id="PTHR34473:SF3">
    <property type="entry name" value="TRANSMEMBRANE PROTEIN-RELATED"/>
    <property type="match status" value="1"/>
</dbReference>
<evidence type="ECO:0000259" key="2">
    <source>
        <dbReference type="Pfam" id="PF03703"/>
    </source>
</evidence>
<comment type="caution">
    <text evidence="3">The sequence shown here is derived from an EMBL/GenBank/DDBJ whole genome shotgun (WGS) entry which is preliminary data.</text>
</comment>
<feature type="transmembrane region" description="Helical" evidence="1">
    <location>
        <begin position="59"/>
        <end position="82"/>
    </location>
</feature>
<keyword evidence="1" id="KW-0812">Transmembrane</keyword>
<protein>
    <submittedName>
        <fullName evidence="3">Membrane protein</fullName>
    </submittedName>
</protein>
<dbReference type="EMBL" id="BOOO01000022">
    <property type="protein sequence ID" value="GII31066.1"/>
    <property type="molecule type" value="Genomic_DNA"/>
</dbReference>
<name>A0A8J3TS03_9ACTN</name>
<keyword evidence="4" id="KW-1185">Reference proteome</keyword>
<dbReference type="Proteomes" id="UP000650628">
    <property type="component" value="Unassembled WGS sequence"/>
</dbReference>
<dbReference type="AlphaFoldDB" id="A0A8J3TS03"/>
<accession>A0A8J3TS03</accession>
<keyword evidence="1" id="KW-1133">Transmembrane helix</keyword>